<accession>A0ABW8K370</accession>
<dbReference type="Proteomes" id="UP001620408">
    <property type="component" value="Unassembled WGS sequence"/>
</dbReference>
<dbReference type="EMBL" id="JADIKD010000009">
    <property type="protein sequence ID" value="MFK2917323.1"/>
    <property type="molecule type" value="Genomic_DNA"/>
</dbReference>
<dbReference type="RefSeq" id="WP_379985237.1">
    <property type="nucleotide sequence ID" value="NZ_JADIKD010000009.1"/>
</dbReference>
<sequence>MQTDNPDRRRVIQWSLSALPALITLGSVDLAFAESATKSSAGGQGPQHDFDFFLGDWHVKHRRLKHWLVGSDEWEEFDGSTKCQSLLGGIVNLNESVVNRAGGTYRGMGLRAFDAKTNTWADWYLDGRNPTSIDAPGLGRFIDGVGTFLSDDTFDGKPVKLRGLFKPIDHATCQWEQAYSADGGKTWETNWVMRYTRMA</sequence>
<evidence type="ECO:0000313" key="2">
    <source>
        <dbReference type="Proteomes" id="UP001620408"/>
    </source>
</evidence>
<keyword evidence="2" id="KW-1185">Reference proteome</keyword>
<proteinExistence type="predicted"/>
<organism evidence="1 2">
    <name type="scientific">Dyella koreensis</name>
    <dbReference type="NCBI Taxonomy" id="311235"/>
    <lineage>
        <taxon>Bacteria</taxon>
        <taxon>Pseudomonadati</taxon>
        <taxon>Pseudomonadota</taxon>
        <taxon>Gammaproteobacteria</taxon>
        <taxon>Lysobacterales</taxon>
        <taxon>Rhodanobacteraceae</taxon>
        <taxon>Dyella</taxon>
    </lineage>
</organism>
<name>A0ABW8K370_9GAMM</name>
<evidence type="ECO:0000313" key="1">
    <source>
        <dbReference type="EMBL" id="MFK2917323.1"/>
    </source>
</evidence>
<reference evidence="1 2" key="1">
    <citation type="submission" date="2020-10" db="EMBL/GenBank/DDBJ databases">
        <title>Phylogeny of dyella-like bacteria.</title>
        <authorList>
            <person name="Fu J."/>
        </authorList>
    </citation>
    <scope>NUCLEOTIDE SEQUENCE [LARGE SCALE GENOMIC DNA]</scope>
    <source>
        <strain evidence="1 2">BB4</strain>
    </source>
</reference>
<protein>
    <submittedName>
        <fullName evidence="1">DUF1579 domain-containing protein</fullName>
    </submittedName>
</protein>
<comment type="caution">
    <text evidence="1">The sequence shown here is derived from an EMBL/GenBank/DDBJ whole genome shotgun (WGS) entry which is preliminary data.</text>
</comment>
<gene>
    <name evidence="1" type="ORF">ISS97_08610</name>
</gene>